<feature type="domain" description="AB hydrolase-1" evidence="1">
    <location>
        <begin position="36"/>
        <end position="341"/>
    </location>
</feature>
<protein>
    <recommendedName>
        <fullName evidence="1">AB hydrolase-1 domain-containing protein</fullName>
    </recommendedName>
</protein>
<dbReference type="eggNOG" id="ENOG502SK0M">
    <property type="taxonomic scope" value="Eukaryota"/>
</dbReference>
<dbReference type="AlphaFoldDB" id="A0A0W0FN25"/>
<gene>
    <name evidence="2" type="ORF">WG66_9710</name>
</gene>
<dbReference type="Proteomes" id="UP000054988">
    <property type="component" value="Unassembled WGS sequence"/>
</dbReference>
<sequence>MSDPNLREDVYTLFEDIRISFTDSGAPPNANKYTTLIVVHGTGFLGAGFAAMQALAPANNLRVVAMDRRGYRGSTPFTEPEMEDFRNGKRDSVDRLMRVFVAFLVSFIEKEKIPKLQEGGGVGVMGWSSGVITALSIFSDPDTMGPETYSMLEEYLKDVILYDPPYLALGYPLHPDFQSPAAYVPWNDPKATPPEEKYGRFAYWVSCYYEHDHTIISTQGLDGYDLRSRTNRCLAETWSEEQAKMFIDANAIPVEFDVRSHPSMQLHIRRNTERALFDKKLFPRVKLTYLYAPESPWTTVWAYLETKRLYMERNADDVRSLEFVEMKGANHFIHQISPEDFMAYVVKPLSSA</sequence>
<proteinExistence type="predicted"/>
<dbReference type="InterPro" id="IPR029058">
    <property type="entry name" value="AB_hydrolase_fold"/>
</dbReference>
<dbReference type="Pfam" id="PF12697">
    <property type="entry name" value="Abhydrolase_6"/>
    <property type="match status" value="1"/>
</dbReference>
<dbReference type="SUPFAM" id="SSF53474">
    <property type="entry name" value="alpha/beta-Hydrolases"/>
    <property type="match status" value="1"/>
</dbReference>
<reference evidence="2 3" key="1">
    <citation type="submission" date="2015-12" db="EMBL/GenBank/DDBJ databases">
        <title>Draft genome sequence of Moniliophthora roreri, the causal agent of frosty pod rot of cacao.</title>
        <authorList>
            <person name="Aime M.C."/>
            <person name="Diaz-Valderrama J.R."/>
            <person name="Kijpornyongpan T."/>
            <person name="Phillips-Mora W."/>
        </authorList>
    </citation>
    <scope>NUCLEOTIDE SEQUENCE [LARGE SCALE GENOMIC DNA]</scope>
    <source>
        <strain evidence="2 3">MCA 2952</strain>
    </source>
</reference>
<comment type="caution">
    <text evidence="2">The sequence shown here is derived from an EMBL/GenBank/DDBJ whole genome shotgun (WGS) entry which is preliminary data.</text>
</comment>
<evidence type="ECO:0000313" key="2">
    <source>
        <dbReference type="EMBL" id="KTB37710.1"/>
    </source>
</evidence>
<name>A0A0W0FN25_MONRR</name>
<accession>A0A0W0FN25</accession>
<dbReference type="Gene3D" id="3.40.50.1820">
    <property type="entry name" value="alpha/beta hydrolase"/>
    <property type="match status" value="1"/>
</dbReference>
<evidence type="ECO:0000313" key="3">
    <source>
        <dbReference type="Proteomes" id="UP000054988"/>
    </source>
</evidence>
<dbReference type="InterPro" id="IPR000073">
    <property type="entry name" value="AB_hydrolase_1"/>
</dbReference>
<dbReference type="EMBL" id="LATX01001826">
    <property type="protein sequence ID" value="KTB37710.1"/>
    <property type="molecule type" value="Genomic_DNA"/>
</dbReference>
<organism evidence="2 3">
    <name type="scientific">Moniliophthora roreri</name>
    <name type="common">Frosty pod rot fungus</name>
    <name type="synonym">Monilia roreri</name>
    <dbReference type="NCBI Taxonomy" id="221103"/>
    <lineage>
        <taxon>Eukaryota</taxon>
        <taxon>Fungi</taxon>
        <taxon>Dikarya</taxon>
        <taxon>Basidiomycota</taxon>
        <taxon>Agaricomycotina</taxon>
        <taxon>Agaricomycetes</taxon>
        <taxon>Agaricomycetidae</taxon>
        <taxon>Agaricales</taxon>
        <taxon>Marasmiineae</taxon>
        <taxon>Marasmiaceae</taxon>
        <taxon>Moniliophthora</taxon>
    </lineage>
</organism>
<evidence type="ECO:0000259" key="1">
    <source>
        <dbReference type="Pfam" id="PF12697"/>
    </source>
</evidence>